<protein>
    <submittedName>
        <fullName evidence="1">Uncharacterized protein</fullName>
    </submittedName>
</protein>
<sequence>MTLIVKIMSGEDLPDTAPEKRFTLHAGVKSFHPVVQPPEAPGGHPYCYVRLYIADPVKTAAVPGFVEHEVTVEAPGNVYVMNEAGKTIATWTPPCGKPN</sequence>
<accession>A0A1V0EDT7</accession>
<dbReference type="Proteomes" id="UP000222485">
    <property type="component" value="Genome"/>
</dbReference>
<organism evidence="1 2">
    <name type="scientific">Caulobacter phage Ccr32</name>
    <dbReference type="NCBI Taxonomy" id="1959738"/>
    <lineage>
        <taxon>Viruses</taxon>
        <taxon>Duplodnaviria</taxon>
        <taxon>Heunggongvirae</taxon>
        <taxon>Uroviricota</taxon>
        <taxon>Caudoviricetes</taxon>
        <taxon>Jeanschmidtviridae</taxon>
        <taxon>Shapirovirus</taxon>
        <taxon>Shapirovirus cbk</taxon>
    </lineage>
</organism>
<proteinExistence type="predicted"/>
<reference evidence="2" key="1">
    <citation type="journal article" date="2017" name="Curr. Microbiol.">
        <title>Genomic Diversity of Type B3 Bacteriophages of Caulobacter crescentus.</title>
        <authorList>
            <person name="Ash K.T."/>
            <person name="Drake K.M."/>
            <person name="Gibbs W.S."/>
            <person name="Ely B."/>
        </authorList>
    </citation>
    <scope>NUCLEOTIDE SEQUENCE [LARGE SCALE GENOMIC DNA]</scope>
</reference>
<dbReference type="EMBL" id="KY555146">
    <property type="protein sequence ID" value="ARB15046.1"/>
    <property type="molecule type" value="Genomic_DNA"/>
</dbReference>
<gene>
    <name evidence="1" type="ORF">Ccr32_gp128</name>
</gene>
<evidence type="ECO:0000313" key="2">
    <source>
        <dbReference type="Proteomes" id="UP000222485"/>
    </source>
</evidence>
<evidence type="ECO:0000313" key="1">
    <source>
        <dbReference type="EMBL" id="ARB15046.1"/>
    </source>
</evidence>
<name>A0A1V0EDT7_9CAUD</name>